<accession>A0A2M6Z456</accession>
<dbReference type="InterPro" id="IPR051046">
    <property type="entry name" value="MurCDEF_CellWall_CoF430Synth"/>
</dbReference>
<dbReference type="InterPro" id="IPR013221">
    <property type="entry name" value="Mur_ligase_cen"/>
</dbReference>
<dbReference type="EMBL" id="PEWP01000010">
    <property type="protein sequence ID" value="PIU47199.1"/>
    <property type="molecule type" value="Genomic_DNA"/>
</dbReference>
<dbReference type="InterPro" id="IPR036565">
    <property type="entry name" value="Mur-like_cat_sf"/>
</dbReference>
<feature type="transmembrane region" description="Helical" evidence="4">
    <location>
        <begin position="88"/>
        <end position="117"/>
    </location>
</feature>
<gene>
    <name evidence="6" type="ORF">COS93_00430</name>
</gene>
<keyword evidence="3" id="KW-0067">ATP-binding</keyword>
<name>A0A2M6Z456_9BACT</name>
<protein>
    <recommendedName>
        <fullName evidence="5">Mur ligase central domain-containing protein</fullName>
    </recommendedName>
</protein>
<evidence type="ECO:0000313" key="7">
    <source>
        <dbReference type="Proteomes" id="UP000228777"/>
    </source>
</evidence>
<proteinExistence type="predicted"/>
<comment type="caution">
    <text evidence="6">The sequence shown here is derived from an EMBL/GenBank/DDBJ whole genome shotgun (WGS) entry which is preliminary data.</text>
</comment>
<evidence type="ECO:0000256" key="3">
    <source>
        <dbReference type="ARBA" id="ARBA00022840"/>
    </source>
</evidence>
<evidence type="ECO:0000256" key="1">
    <source>
        <dbReference type="ARBA" id="ARBA00022598"/>
    </source>
</evidence>
<feature type="domain" description="Mur ligase central" evidence="5">
    <location>
        <begin position="140"/>
        <end position="280"/>
    </location>
</feature>
<dbReference type="PANTHER" id="PTHR43024">
    <property type="entry name" value="UDP-N-ACETYLMURAMOYL-TRIPEPTIDE--D-ALANYL-D-ALANINE LIGASE"/>
    <property type="match status" value="1"/>
</dbReference>
<dbReference type="GO" id="GO:0005524">
    <property type="term" value="F:ATP binding"/>
    <property type="evidence" value="ECO:0007669"/>
    <property type="project" value="UniProtKB-KW"/>
</dbReference>
<dbReference type="SUPFAM" id="SSF53623">
    <property type="entry name" value="MurD-like peptide ligases, catalytic domain"/>
    <property type="match status" value="1"/>
</dbReference>
<dbReference type="InterPro" id="IPR036615">
    <property type="entry name" value="Mur_ligase_C_dom_sf"/>
</dbReference>
<evidence type="ECO:0000259" key="5">
    <source>
        <dbReference type="Pfam" id="PF08245"/>
    </source>
</evidence>
<keyword evidence="1" id="KW-0436">Ligase</keyword>
<feature type="transmembrane region" description="Helical" evidence="4">
    <location>
        <begin position="6"/>
        <end position="24"/>
    </location>
</feature>
<keyword evidence="2" id="KW-0547">Nucleotide-binding</keyword>
<evidence type="ECO:0000256" key="4">
    <source>
        <dbReference type="SAM" id="Phobius"/>
    </source>
</evidence>
<dbReference type="Gene3D" id="3.90.190.20">
    <property type="entry name" value="Mur ligase, C-terminal domain"/>
    <property type="match status" value="1"/>
</dbReference>
<reference evidence="7" key="1">
    <citation type="submission" date="2017-09" db="EMBL/GenBank/DDBJ databases">
        <title>Depth-based differentiation of microbial function through sediment-hosted aquifers and enrichment of novel symbionts in the deep terrestrial subsurface.</title>
        <authorList>
            <person name="Probst A.J."/>
            <person name="Ladd B."/>
            <person name="Jarett J.K."/>
            <person name="Geller-Mcgrath D.E."/>
            <person name="Sieber C.M.K."/>
            <person name="Emerson J.B."/>
            <person name="Anantharaman K."/>
            <person name="Thomas B.C."/>
            <person name="Malmstrom R."/>
            <person name="Stieglmeier M."/>
            <person name="Klingl A."/>
            <person name="Woyke T."/>
            <person name="Ryan C.M."/>
            <person name="Banfield J.F."/>
        </authorList>
    </citation>
    <scope>NUCLEOTIDE SEQUENCE [LARGE SCALE GENOMIC DNA]</scope>
</reference>
<evidence type="ECO:0000256" key="2">
    <source>
        <dbReference type="ARBA" id="ARBA00022741"/>
    </source>
</evidence>
<keyword evidence="4" id="KW-0812">Transmembrane</keyword>
<feature type="transmembrane region" description="Helical" evidence="4">
    <location>
        <begin position="63"/>
        <end position="82"/>
    </location>
</feature>
<dbReference type="AlphaFoldDB" id="A0A2M6Z456"/>
<dbReference type="SUPFAM" id="SSF53244">
    <property type="entry name" value="MurD-like peptide ligases, peptide-binding domain"/>
    <property type="match status" value="1"/>
</dbReference>
<keyword evidence="4" id="KW-0472">Membrane</keyword>
<keyword evidence="4" id="KW-1133">Transmembrane helix</keyword>
<organism evidence="6 7">
    <name type="scientific">bacterium (Candidatus Gribaldobacteria) CG07_land_8_20_14_0_80_33_18</name>
    <dbReference type="NCBI Taxonomy" id="2014272"/>
    <lineage>
        <taxon>Bacteria</taxon>
        <taxon>Candidatus Gribaldobacteria</taxon>
    </lineage>
</organism>
<dbReference type="Pfam" id="PF08245">
    <property type="entry name" value="Mur_ligase_M"/>
    <property type="match status" value="1"/>
</dbReference>
<dbReference type="Proteomes" id="UP000228777">
    <property type="component" value="Unassembled WGS sequence"/>
</dbReference>
<dbReference type="PANTHER" id="PTHR43024:SF1">
    <property type="entry name" value="UDP-N-ACETYLMURAMOYL-TRIPEPTIDE--D-ALANYL-D-ALANINE LIGASE"/>
    <property type="match status" value="1"/>
</dbReference>
<dbReference type="GO" id="GO:0016881">
    <property type="term" value="F:acid-amino acid ligase activity"/>
    <property type="evidence" value="ECO:0007669"/>
    <property type="project" value="InterPro"/>
</dbReference>
<evidence type="ECO:0000313" key="6">
    <source>
        <dbReference type="EMBL" id="PIU47199.1"/>
    </source>
</evidence>
<dbReference type="Gene3D" id="3.40.1190.10">
    <property type="entry name" value="Mur-like, catalytic domain"/>
    <property type="match status" value="1"/>
</dbReference>
<sequence>MKLIIATFWFLIFTKLLLFWTWLWQLKEYHFGRFKAHFETYKLNKIFSSFWSIKVPKLTKKTIIILLTGILLEILILFYIFPFSDKKFYFSLLILIIFAPLILSLLILLFQIPTVILRNQILKKAKKKRLQFKSLLVIGITGSYGKTSTKEFLAEILSSKFNVLKTKEHINAEIGIAETILNELRDEHEIFICEMGAYERGKIKEVCEMIKPTIGILTGINEQHLSTFGSLENIIKAKFELIESLPADGIAFFNAKNKYCLKLYQMTKIKKFLYGENVKLAGLENIEGAKAVARELGMSEEEIERVCQKNENKFPGIKIKKGINGLNIIDATFSANPYGVISHLDYLRVWEGPEGKPSASYGVNKKVIIMPCLIELGSASKEIHKRIGEKIGEICDLAIITTKDRFKELEEGAKRAEMSAQRILLLQNPQEIFEKIKAFSQPGDVILLESRVPSELKNLLWKLEK</sequence>